<evidence type="ECO:0000313" key="14">
    <source>
        <dbReference type="EMBL" id="CAF1062340.1"/>
    </source>
</evidence>
<keyword evidence="6 8" id="KW-0472">Membrane</keyword>
<dbReference type="GO" id="GO:0022857">
    <property type="term" value="F:transmembrane transporter activity"/>
    <property type="evidence" value="ECO:0007669"/>
    <property type="project" value="TreeGrafter"/>
</dbReference>
<dbReference type="GO" id="GO:0010960">
    <property type="term" value="P:magnesium ion homeostasis"/>
    <property type="evidence" value="ECO:0007669"/>
    <property type="project" value="InterPro"/>
</dbReference>
<evidence type="ECO:0000256" key="7">
    <source>
        <dbReference type="PROSITE-ProRule" id="PRU00703"/>
    </source>
</evidence>
<name>A0A814LA65_9BILA</name>
<evidence type="ECO:0000256" key="9">
    <source>
        <dbReference type="SAM" id="MobiDB-lite"/>
    </source>
</evidence>
<dbReference type="InterPro" id="IPR046342">
    <property type="entry name" value="CBS_dom_sf"/>
</dbReference>
<dbReference type="InterPro" id="IPR045095">
    <property type="entry name" value="ACDP"/>
</dbReference>
<evidence type="ECO:0000256" key="8">
    <source>
        <dbReference type="PROSITE-ProRule" id="PRU01193"/>
    </source>
</evidence>
<keyword evidence="5 8" id="KW-1133">Transmembrane helix</keyword>
<feature type="non-terminal residue" evidence="14">
    <location>
        <position position="908"/>
    </location>
</feature>
<gene>
    <name evidence="14" type="ORF">GPM918_LOCUS16845</name>
    <name evidence="13" type="ORF">OVA965_LOCUS15036</name>
    <name evidence="16" type="ORF">SRO942_LOCUS16844</name>
    <name evidence="15" type="ORF">TMI583_LOCUS15042</name>
</gene>
<feature type="compositionally biased region" description="Polar residues" evidence="9">
    <location>
        <begin position="840"/>
        <end position="855"/>
    </location>
</feature>
<dbReference type="PROSITE" id="PS51846">
    <property type="entry name" value="CNNM"/>
    <property type="match status" value="1"/>
</dbReference>
<feature type="transmembrane region" description="Helical" evidence="10">
    <location>
        <begin position="237"/>
        <end position="261"/>
    </location>
</feature>
<dbReference type="GO" id="GO:0005886">
    <property type="term" value="C:plasma membrane"/>
    <property type="evidence" value="ECO:0007669"/>
    <property type="project" value="TreeGrafter"/>
</dbReference>
<feature type="compositionally biased region" description="Basic and acidic residues" evidence="9">
    <location>
        <begin position="899"/>
        <end position="908"/>
    </location>
</feature>
<accession>A0A814LA65</accession>
<feature type="transmembrane region" description="Helical" evidence="10">
    <location>
        <begin position="149"/>
        <end position="169"/>
    </location>
</feature>
<dbReference type="AlphaFoldDB" id="A0A814LA65"/>
<dbReference type="Pfam" id="PF01595">
    <property type="entry name" value="CNNM"/>
    <property type="match status" value="1"/>
</dbReference>
<keyword evidence="4" id="KW-0677">Repeat</keyword>
<dbReference type="Pfam" id="PF25562">
    <property type="entry name" value="CNBH_CNNM2_C"/>
    <property type="match status" value="1"/>
</dbReference>
<dbReference type="InterPro" id="IPR044751">
    <property type="entry name" value="Ion_transp-like_CBS"/>
</dbReference>
<dbReference type="EMBL" id="CAJOBA010006679">
    <property type="protein sequence ID" value="CAF3779753.1"/>
    <property type="molecule type" value="Genomic_DNA"/>
</dbReference>
<dbReference type="InterPro" id="IPR000644">
    <property type="entry name" value="CBS_dom"/>
</dbReference>
<evidence type="ECO:0000259" key="11">
    <source>
        <dbReference type="PROSITE" id="PS51371"/>
    </source>
</evidence>
<evidence type="ECO:0000313" key="16">
    <source>
        <dbReference type="EMBL" id="CAF3830478.1"/>
    </source>
</evidence>
<comment type="caution">
    <text evidence="14">The sequence shown here is derived from an EMBL/GenBank/DDBJ whole genome shotgun (WGS) entry which is preliminary data.</text>
</comment>
<evidence type="ECO:0000313" key="15">
    <source>
        <dbReference type="EMBL" id="CAF3779753.1"/>
    </source>
</evidence>
<keyword evidence="3 8" id="KW-0812">Transmembrane</keyword>
<evidence type="ECO:0000256" key="2">
    <source>
        <dbReference type="ARBA" id="ARBA00010484"/>
    </source>
</evidence>
<feature type="region of interest" description="Disordered" evidence="9">
    <location>
        <begin position="884"/>
        <end position="908"/>
    </location>
</feature>
<keyword evidence="7" id="KW-0129">CBS domain</keyword>
<evidence type="ECO:0000256" key="4">
    <source>
        <dbReference type="ARBA" id="ARBA00022737"/>
    </source>
</evidence>
<dbReference type="Proteomes" id="UP000663829">
    <property type="component" value="Unassembled WGS sequence"/>
</dbReference>
<dbReference type="Proteomes" id="UP000681722">
    <property type="component" value="Unassembled WGS sequence"/>
</dbReference>
<dbReference type="PROSITE" id="PS51371">
    <property type="entry name" value="CBS"/>
    <property type="match status" value="1"/>
</dbReference>
<feature type="transmembrane region" description="Helical" evidence="10">
    <location>
        <begin position="273"/>
        <end position="293"/>
    </location>
</feature>
<comment type="subcellular location">
    <subcellularLocation>
        <location evidence="1">Membrane</location>
        <topology evidence="1">Multi-pass membrane protein</topology>
    </subcellularLocation>
</comment>
<evidence type="ECO:0000313" key="13">
    <source>
        <dbReference type="EMBL" id="CAF1010937.1"/>
    </source>
</evidence>
<proteinExistence type="inferred from homology"/>
<dbReference type="PANTHER" id="PTHR12064:SF94">
    <property type="entry name" value="UNEXTENDED PROTEIN"/>
    <property type="match status" value="1"/>
</dbReference>
<evidence type="ECO:0000259" key="12">
    <source>
        <dbReference type="PROSITE" id="PS51846"/>
    </source>
</evidence>
<evidence type="ECO:0000256" key="1">
    <source>
        <dbReference type="ARBA" id="ARBA00004141"/>
    </source>
</evidence>
<evidence type="ECO:0000313" key="17">
    <source>
        <dbReference type="Proteomes" id="UP000663829"/>
    </source>
</evidence>
<evidence type="ECO:0000256" key="5">
    <source>
        <dbReference type="ARBA" id="ARBA00022989"/>
    </source>
</evidence>
<dbReference type="Proteomes" id="UP000677228">
    <property type="component" value="Unassembled WGS sequence"/>
</dbReference>
<dbReference type="SUPFAM" id="SSF54631">
    <property type="entry name" value="CBS-domain pair"/>
    <property type="match status" value="1"/>
</dbReference>
<dbReference type="Proteomes" id="UP000682733">
    <property type="component" value="Unassembled WGS sequence"/>
</dbReference>
<dbReference type="EMBL" id="CAJOBC010004502">
    <property type="protein sequence ID" value="CAF3830478.1"/>
    <property type="molecule type" value="Genomic_DNA"/>
</dbReference>
<feature type="domain" description="CBS" evidence="11">
    <location>
        <begin position="344"/>
        <end position="404"/>
    </location>
</feature>
<feature type="transmembrane region" description="Helical" evidence="10">
    <location>
        <begin position="210"/>
        <end position="231"/>
    </location>
</feature>
<dbReference type="OrthoDB" id="5353557at2759"/>
<evidence type="ECO:0000256" key="6">
    <source>
        <dbReference type="ARBA" id="ARBA00023136"/>
    </source>
</evidence>
<dbReference type="EMBL" id="CAJNOQ010004502">
    <property type="protein sequence ID" value="CAF1062340.1"/>
    <property type="molecule type" value="Genomic_DNA"/>
</dbReference>
<organism evidence="14 17">
    <name type="scientific">Didymodactylos carnosus</name>
    <dbReference type="NCBI Taxonomy" id="1234261"/>
    <lineage>
        <taxon>Eukaryota</taxon>
        <taxon>Metazoa</taxon>
        <taxon>Spiralia</taxon>
        <taxon>Gnathifera</taxon>
        <taxon>Rotifera</taxon>
        <taxon>Eurotatoria</taxon>
        <taxon>Bdelloidea</taxon>
        <taxon>Philodinida</taxon>
        <taxon>Philodinidae</taxon>
        <taxon>Didymodactylos</taxon>
    </lineage>
</organism>
<dbReference type="EMBL" id="CAJNOK010006670">
    <property type="protein sequence ID" value="CAF1010937.1"/>
    <property type="molecule type" value="Genomic_DNA"/>
</dbReference>
<reference evidence="14" key="1">
    <citation type="submission" date="2021-02" db="EMBL/GenBank/DDBJ databases">
        <authorList>
            <person name="Nowell W R."/>
        </authorList>
    </citation>
    <scope>NUCLEOTIDE SEQUENCE</scope>
</reference>
<evidence type="ECO:0000256" key="10">
    <source>
        <dbReference type="SAM" id="Phobius"/>
    </source>
</evidence>
<feature type="region of interest" description="Disordered" evidence="9">
    <location>
        <begin position="829"/>
        <end position="858"/>
    </location>
</feature>
<dbReference type="InterPro" id="IPR002550">
    <property type="entry name" value="CNNM"/>
</dbReference>
<comment type="similarity">
    <text evidence="2">Belongs to the ACDP family.</text>
</comment>
<dbReference type="PANTHER" id="PTHR12064">
    <property type="entry name" value="METAL TRANSPORTER CNNM"/>
    <property type="match status" value="1"/>
</dbReference>
<sequence>LFSLVDSIQYSSFNDNQLQSPQITHLLVYDTHLETAIKFDLKNGWIIGDARKLLFIIDGYNLNSTKISLSSSFDECKTNEFISSTYNLITTSHTAISLEVQLSPPPKVRSSVYLCFSYLDNSNNNSNSSIWNSKQLPSPFFTFIREKELIPFAAKICLILLLFCVSGFFSGLNLGLMSLSVNDLDIIAESDDANLRYYARRVLPLRKRGNFLLCSIVIANVLVNSLGTVLLDSLVHGLYAVIGSTAMIVLMGEIIPQAICSRFGLIIGAHTHMITWASMIITGIISFPLGLILDKILGQEVTASYTREQIAGLLKRISADIEKPELDIITGVLSLRKKTVVETMTHLTDVFMLDKDRKTDAELLLEVHKHGFSRIPVYSVERNNVIGIVKLRDFALITPEQQNLTVKHVMEFHSHPVGYTKPDACLYNLMQEFLKSRYHIALVQELATDNPNLDPVFHAVGIITLEDVIEDMLQREIIEETDLFTDNRSKIRNKRSYTQDYTALIKRAVKGPSINPALKVAVFQFLNTNIQSFTAGFISQDILKALLNYNVYAIIKRQANTTNSIYLYKKGFQYDIFTLIIQGNATLESGAERIMSTVGPFSSFAANALISEDKSVKELHEALFHSSIQLSKIEEYFPVFTPDYNLIVHNELHVLQIHRYIWLAAVKATYRQRNEPSCKNSTPEQLLSDAIDEIGSTSQPPIDKNNLTNFHKISIFHEKHPVANGGGITKVYHPYCDGGDDSSAPKNFDIEPIASPIKTSVITLVCDPSVVRNPILLSIPSATRTDLPSESEESNEFNSSMHINRMFDEDLTQNQSKLDEKIDDYDNLLTTRSYPDHGHQTSTPYEQSSMTGHGHSQSDKCLLIFGDDQPTPTLQIAPEQIQQENIHRHQYRTSSINNRSDKKSVKPY</sequence>
<feature type="domain" description="CNNM transmembrane" evidence="12">
    <location>
        <begin position="148"/>
        <end position="326"/>
    </location>
</feature>
<dbReference type="Gene3D" id="3.10.580.10">
    <property type="entry name" value="CBS-domain"/>
    <property type="match status" value="1"/>
</dbReference>
<dbReference type="CDD" id="cd04590">
    <property type="entry name" value="CBS_pair_CorC_HlyC_assoc"/>
    <property type="match status" value="1"/>
</dbReference>
<protein>
    <submittedName>
        <fullName evidence="14">Uncharacterized protein</fullName>
    </submittedName>
</protein>
<keyword evidence="17" id="KW-1185">Reference proteome</keyword>
<evidence type="ECO:0000256" key="3">
    <source>
        <dbReference type="ARBA" id="ARBA00022692"/>
    </source>
</evidence>